<sequence>MSLVRTLRILASQRPTTPPRSVAAPARVQRLRHGHVPVTWIDRELASTATIVHLHGGSYVRGESPQAWQWLEEVARRSGAAGAMIHYRLAPRHPFPAAIEDVLRALDALTTAAQLRPGRWVLSGEGAGAGLALAVAQVLADEALDSPAVLLLESPWADLSREDHGREELLTAARLYAGPVPRTEPRLSPLHGDLSALPPVHLVSGALDAMTGDSRRLSSALTAAGAEHDHLEIPGTGGAVATNEQGPGSQQARRFQIAAVRTTLGLDDPAPAPAAH</sequence>
<evidence type="ECO:0000256" key="1">
    <source>
        <dbReference type="ARBA" id="ARBA00022801"/>
    </source>
</evidence>
<dbReference type="InterPro" id="IPR050300">
    <property type="entry name" value="GDXG_lipolytic_enzyme"/>
</dbReference>
<evidence type="ECO:0000313" key="4">
    <source>
        <dbReference type="Proteomes" id="UP000742460"/>
    </source>
</evidence>
<accession>A0A921SWN1</accession>
<dbReference type="SUPFAM" id="SSF53474">
    <property type="entry name" value="alpha/beta-Hydrolases"/>
    <property type="match status" value="1"/>
</dbReference>
<reference evidence="3" key="2">
    <citation type="submission" date="2021-09" db="EMBL/GenBank/DDBJ databases">
        <authorList>
            <person name="Gilroy R."/>
        </authorList>
    </citation>
    <scope>NUCLEOTIDE SEQUENCE</scope>
    <source>
        <strain evidence="3">ChiGjej5B5-22894</strain>
    </source>
</reference>
<evidence type="ECO:0000259" key="2">
    <source>
        <dbReference type="Pfam" id="PF07859"/>
    </source>
</evidence>
<protein>
    <submittedName>
        <fullName evidence="3">Alpha/beta hydrolase</fullName>
    </submittedName>
</protein>
<name>A0A921SWN1_9MICO</name>
<dbReference type="InterPro" id="IPR029058">
    <property type="entry name" value="AB_hydrolase_fold"/>
</dbReference>
<organism evidence="3 4">
    <name type="scientific">Brachybacterium massiliense</name>
    <dbReference type="NCBI Taxonomy" id="1755098"/>
    <lineage>
        <taxon>Bacteria</taxon>
        <taxon>Bacillati</taxon>
        <taxon>Actinomycetota</taxon>
        <taxon>Actinomycetes</taxon>
        <taxon>Micrococcales</taxon>
        <taxon>Dermabacteraceae</taxon>
        <taxon>Brachybacterium</taxon>
    </lineage>
</organism>
<feature type="domain" description="Alpha/beta hydrolase fold-3" evidence="2">
    <location>
        <begin position="51"/>
        <end position="236"/>
    </location>
</feature>
<dbReference type="GO" id="GO:0016787">
    <property type="term" value="F:hydrolase activity"/>
    <property type="evidence" value="ECO:0007669"/>
    <property type="project" value="UniProtKB-KW"/>
</dbReference>
<evidence type="ECO:0000313" key="3">
    <source>
        <dbReference type="EMBL" id="HJG90699.1"/>
    </source>
</evidence>
<dbReference type="Gene3D" id="3.40.50.1820">
    <property type="entry name" value="alpha/beta hydrolase"/>
    <property type="match status" value="1"/>
</dbReference>
<reference evidence="3" key="1">
    <citation type="journal article" date="2021" name="PeerJ">
        <title>Extensive microbial diversity within the chicken gut microbiome revealed by metagenomics and culture.</title>
        <authorList>
            <person name="Gilroy R."/>
            <person name="Ravi A."/>
            <person name="Getino M."/>
            <person name="Pursley I."/>
            <person name="Horton D.L."/>
            <person name="Alikhan N.F."/>
            <person name="Baker D."/>
            <person name="Gharbi K."/>
            <person name="Hall N."/>
            <person name="Watson M."/>
            <person name="Adriaenssens E.M."/>
            <person name="Foster-Nyarko E."/>
            <person name="Jarju S."/>
            <person name="Secka A."/>
            <person name="Antonio M."/>
            <person name="Oren A."/>
            <person name="Chaudhuri R.R."/>
            <person name="La Ragione R."/>
            <person name="Hildebrand F."/>
            <person name="Pallen M.J."/>
        </authorList>
    </citation>
    <scope>NUCLEOTIDE SEQUENCE</scope>
    <source>
        <strain evidence="3">ChiGjej5B5-22894</strain>
    </source>
</reference>
<dbReference type="EMBL" id="DYUE01000083">
    <property type="protein sequence ID" value="HJG90699.1"/>
    <property type="molecule type" value="Genomic_DNA"/>
</dbReference>
<proteinExistence type="predicted"/>
<dbReference type="PANTHER" id="PTHR48081">
    <property type="entry name" value="AB HYDROLASE SUPERFAMILY PROTEIN C4A8.06C"/>
    <property type="match status" value="1"/>
</dbReference>
<gene>
    <name evidence="3" type="ORF">K8V81_03130</name>
</gene>
<dbReference type="AlphaFoldDB" id="A0A921SWN1"/>
<dbReference type="InterPro" id="IPR013094">
    <property type="entry name" value="AB_hydrolase_3"/>
</dbReference>
<keyword evidence="1 3" id="KW-0378">Hydrolase</keyword>
<dbReference type="Proteomes" id="UP000742460">
    <property type="component" value="Unassembled WGS sequence"/>
</dbReference>
<dbReference type="Pfam" id="PF07859">
    <property type="entry name" value="Abhydrolase_3"/>
    <property type="match status" value="1"/>
</dbReference>
<dbReference type="PANTHER" id="PTHR48081:SF8">
    <property type="entry name" value="ALPHA_BETA HYDROLASE FOLD-3 DOMAIN-CONTAINING PROTEIN-RELATED"/>
    <property type="match status" value="1"/>
</dbReference>
<comment type="caution">
    <text evidence="3">The sequence shown here is derived from an EMBL/GenBank/DDBJ whole genome shotgun (WGS) entry which is preliminary data.</text>
</comment>